<dbReference type="Gramene" id="KCW60083">
    <property type="protein sequence ID" value="KCW60083"/>
    <property type="gene ID" value="EUGRSUZ_H02814"/>
</dbReference>
<keyword evidence="1" id="KW-0812">Transmembrane</keyword>
<dbReference type="AlphaFoldDB" id="A0A059B1T0"/>
<name>A0A059B1T0_EUCGR</name>
<keyword evidence="1" id="KW-0472">Membrane</keyword>
<evidence type="ECO:0000256" key="1">
    <source>
        <dbReference type="SAM" id="Phobius"/>
    </source>
</evidence>
<sequence length="129" mass="15378">MFFQGSIKTFDFTFLFLFRPALKYWTLAYSFYKFFAPFSTHSITFVYLFTALSFPAKFDFWHMNQEKWHMITISVKNITPKSIGIFTLISIYCQLYPPKDWLVKSSLPFKFNPSIICAVLEKLSSRNFR</sequence>
<accession>A0A059B1T0</accession>
<dbReference type="STRING" id="71139.A0A059B1T0"/>
<proteinExistence type="predicted"/>
<evidence type="ECO:0000313" key="2">
    <source>
        <dbReference type="EMBL" id="KCW60083.1"/>
    </source>
</evidence>
<gene>
    <name evidence="2" type="ORF">EUGRSUZ_H02814</name>
</gene>
<feature type="transmembrane region" description="Helical" evidence="1">
    <location>
        <begin position="38"/>
        <end position="58"/>
    </location>
</feature>
<protein>
    <submittedName>
        <fullName evidence="2">Uncharacterized protein</fullName>
    </submittedName>
</protein>
<dbReference type="InParanoid" id="A0A059B1T0"/>
<reference evidence="2" key="1">
    <citation type="submission" date="2013-07" db="EMBL/GenBank/DDBJ databases">
        <title>The genome of Eucalyptus grandis.</title>
        <authorList>
            <person name="Schmutz J."/>
            <person name="Hayes R."/>
            <person name="Myburg A."/>
            <person name="Tuskan G."/>
            <person name="Grattapaglia D."/>
            <person name="Rokhsar D.S."/>
        </authorList>
    </citation>
    <scope>NUCLEOTIDE SEQUENCE</scope>
    <source>
        <tissue evidence="2">Leaf extractions</tissue>
    </source>
</reference>
<organism evidence="2">
    <name type="scientific">Eucalyptus grandis</name>
    <name type="common">Flooded gum</name>
    <dbReference type="NCBI Taxonomy" id="71139"/>
    <lineage>
        <taxon>Eukaryota</taxon>
        <taxon>Viridiplantae</taxon>
        <taxon>Streptophyta</taxon>
        <taxon>Embryophyta</taxon>
        <taxon>Tracheophyta</taxon>
        <taxon>Spermatophyta</taxon>
        <taxon>Magnoliopsida</taxon>
        <taxon>eudicotyledons</taxon>
        <taxon>Gunneridae</taxon>
        <taxon>Pentapetalae</taxon>
        <taxon>rosids</taxon>
        <taxon>malvids</taxon>
        <taxon>Myrtales</taxon>
        <taxon>Myrtaceae</taxon>
        <taxon>Myrtoideae</taxon>
        <taxon>Eucalypteae</taxon>
        <taxon>Eucalyptus</taxon>
    </lineage>
</organism>
<dbReference type="EMBL" id="KK198760">
    <property type="protein sequence ID" value="KCW60083.1"/>
    <property type="molecule type" value="Genomic_DNA"/>
</dbReference>
<keyword evidence="1" id="KW-1133">Transmembrane helix</keyword>